<evidence type="ECO:0000313" key="2">
    <source>
        <dbReference type="EMBL" id="KAF0740266.1"/>
    </source>
</evidence>
<feature type="region of interest" description="Disordered" evidence="1">
    <location>
        <begin position="72"/>
        <end position="96"/>
    </location>
</feature>
<evidence type="ECO:0000256" key="1">
    <source>
        <dbReference type="SAM" id="MobiDB-lite"/>
    </source>
</evidence>
<name>A0A6G0XJ23_9STRA</name>
<sequence length="270" mass="30186">MLGMRYHHSEEQSSKSTDDNDATHNSIQSMSQSSLSRSSQQSSMTSVVPFKLPRRLPQFKKAKSLSNLLTTSTKTCSSRPPTMTSIKTPKTPKPAPAKISTFKNAVRLHVGSTIAPSSFLEHLNSPERRLQRPEMAVCSKQHLRSQRIVPRERMPWMREETANDTTFKSCAMAKIASMSLRCGTIQRGDLVSTKFKDAEDAFRAMVRSRTKAEWTPTTLKSTSEASLPSSSMELSEVAAPEPRRLECAFFSYLMVGKLFVYSRAATDLLL</sequence>
<comment type="caution">
    <text evidence="2">The sequence shown here is derived from an EMBL/GenBank/DDBJ whole genome shotgun (WGS) entry which is preliminary data.</text>
</comment>
<dbReference type="Proteomes" id="UP000481153">
    <property type="component" value="Unassembled WGS sequence"/>
</dbReference>
<feature type="compositionally biased region" description="Low complexity" evidence="1">
    <location>
        <begin position="72"/>
        <end position="89"/>
    </location>
</feature>
<proteinExistence type="predicted"/>
<reference evidence="2 3" key="1">
    <citation type="submission" date="2019-07" db="EMBL/GenBank/DDBJ databases">
        <title>Genomics analysis of Aphanomyces spp. identifies a new class of oomycete effector associated with host adaptation.</title>
        <authorList>
            <person name="Gaulin E."/>
        </authorList>
    </citation>
    <scope>NUCLEOTIDE SEQUENCE [LARGE SCALE GENOMIC DNA]</scope>
    <source>
        <strain evidence="2 3">ATCC 201684</strain>
    </source>
</reference>
<protein>
    <submittedName>
        <fullName evidence="2">Uncharacterized protein</fullName>
    </submittedName>
</protein>
<dbReference type="VEuPathDB" id="FungiDB:AeMF1_019941"/>
<feature type="compositionally biased region" description="Basic and acidic residues" evidence="1">
    <location>
        <begin position="7"/>
        <end position="22"/>
    </location>
</feature>
<gene>
    <name evidence="2" type="ORF">Ae201684_004267</name>
</gene>
<accession>A0A6G0XJ23</accession>
<dbReference type="EMBL" id="VJMJ01000053">
    <property type="protein sequence ID" value="KAF0740266.1"/>
    <property type="molecule type" value="Genomic_DNA"/>
</dbReference>
<feature type="region of interest" description="Disordered" evidence="1">
    <location>
        <begin position="1"/>
        <end position="49"/>
    </location>
</feature>
<evidence type="ECO:0000313" key="3">
    <source>
        <dbReference type="Proteomes" id="UP000481153"/>
    </source>
</evidence>
<dbReference type="AlphaFoldDB" id="A0A6G0XJ23"/>
<keyword evidence="3" id="KW-1185">Reference proteome</keyword>
<feature type="compositionally biased region" description="Low complexity" evidence="1">
    <location>
        <begin position="26"/>
        <end position="46"/>
    </location>
</feature>
<organism evidence="2 3">
    <name type="scientific">Aphanomyces euteiches</name>
    <dbReference type="NCBI Taxonomy" id="100861"/>
    <lineage>
        <taxon>Eukaryota</taxon>
        <taxon>Sar</taxon>
        <taxon>Stramenopiles</taxon>
        <taxon>Oomycota</taxon>
        <taxon>Saprolegniomycetes</taxon>
        <taxon>Saprolegniales</taxon>
        <taxon>Verrucalvaceae</taxon>
        <taxon>Aphanomyces</taxon>
    </lineage>
</organism>